<organism evidence="1 2">
    <name type="scientific">Caerostris extrusa</name>
    <name type="common">Bark spider</name>
    <name type="synonym">Caerostris bankana</name>
    <dbReference type="NCBI Taxonomy" id="172846"/>
    <lineage>
        <taxon>Eukaryota</taxon>
        <taxon>Metazoa</taxon>
        <taxon>Ecdysozoa</taxon>
        <taxon>Arthropoda</taxon>
        <taxon>Chelicerata</taxon>
        <taxon>Arachnida</taxon>
        <taxon>Araneae</taxon>
        <taxon>Araneomorphae</taxon>
        <taxon>Entelegynae</taxon>
        <taxon>Araneoidea</taxon>
        <taxon>Araneidae</taxon>
        <taxon>Caerostris</taxon>
    </lineage>
</organism>
<sequence>MAMNPQLNMLISEVSAASSAKLLLCDAGSAPSMAHSSPPTLPSLPSSGIACRKGDSEMNIVLRILLKLR</sequence>
<reference evidence="1 2" key="1">
    <citation type="submission" date="2021-06" db="EMBL/GenBank/DDBJ databases">
        <title>Caerostris extrusa draft genome.</title>
        <authorList>
            <person name="Kono N."/>
            <person name="Arakawa K."/>
        </authorList>
    </citation>
    <scope>NUCLEOTIDE SEQUENCE [LARGE SCALE GENOMIC DNA]</scope>
</reference>
<proteinExistence type="predicted"/>
<protein>
    <submittedName>
        <fullName evidence="1">Uncharacterized protein</fullName>
    </submittedName>
</protein>
<evidence type="ECO:0000313" key="1">
    <source>
        <dbReference type="EMBL" id="GIY97655.1"/>
    </source>
</evidence>
<dbReference type="EMBL" id="BPLR01000815">
    <property type="protein sequence ID" value="GIY97655.1"/>
    <property type="molecule type" value="Genomic_DNA"/>
</dbReference>
<accession>A0AAV4XU21</accession>
<comment type="caution">
    <text evidence="1">The sequence shown here is derived from an EMBL/GenBank/DDBJ whole genome shotgun (WGS) entry which is preliminary data.</text>
</comment>
<gene>
    <name evidence="1" type="ORF">CEXT_674241</name>
</gene>
<evidence type="ECO:0000313" key="2">
    <source>
        <dbReference type="Proteomes" id="UP001054945"/>
    </source>
</evidence>
<dbReference type="Proteomes" id="UP001054945">
    <property type="component" value="Unassembled WGS sequence"/>
</dbReference>
<name>A0AAV4XU21_CAEEX</name>
<dbReference type="AlphaFoldDB" id="A0AAV4XU21"/>
<keyword evidence="2" id="KW-1185">Reference proteome</keyword>